<dbReference type="InterPro" id="IPR008991">
    <property type="entry name" value="Translation_prot_SH3-like_sf"/>
</dbReference>
<keyword evidence="7" id="KW-1185">Reference proteome</keyword>
<accession>A0A443SR68</accession>
<organism evidence="6 7">
    <name type="scientific">Leptotrombidium deliense</name>
    <dbReference type="NCBI Taxonomy" id="299467"/>
    <lineage>
        <taxon>Eukaryota</taxon>
        <taxon>Metazoa</taxon>
        <taxon>Ecdysozoa</taxon>
        <taxon>Arthropoda</taxon>
        <taxon>Chelicerata</taxon>
        <taxon>Arachnida</taxon>
        <taxon>Acari</taxon>
        <taxon>Acariformes</taxon>
        <taxon>Trombidiformes</taxon>
        <taxon>Prostigmata</taxon>
        <taxon>Anystina</taxon>
        <taxon>Parasitengona</taxon>
        <taxon>Trombiculoidea</taxon>
        <taxon>Trombiculidae</taxon>
        <taxon>Leptotrombidium</taxon>
    </lineage>
</organism>
<dbReference type="SMART" id="SM01382">
    <property type="entry name" value="Ribosomal_L2_C"/>
    <property type="match status" value="1"/>
</dbReference>
<dbReference type="SUPFAM" id="SSF50249">
    <property type="entry name" value="Nucleic acid-binding proteins"/>
    <property type="match status" value="1"/>
</dbReference>
<dbReference type="OrthoDB" id="268576at2759"/>
<evidence type="ECO:0000313" key="7">
    <source>
        <dbReference type="Proteomes" id="UP000288716"/>
    </source>
</evidence>
<dbReference type="EMBL" id="NCKV01000678">
    <property type="protein sequence ID" value="RWS30014.1"/>
    <property type="molecule type" value="Genomic_DNA"/>
</dbReference>
<evidence type="ECO:0000256" key="2">
    <source>
        <dbReference type="ARBA" id="ARBA00022980"/>
    </source>
</evidence>
<dbReference type="InterPro" id="IPR022669">
    <property type="entry name" value="Ribosomal_uL2_C"/>
</dbReference>
<dbReference type="GO" id="GO:0005762">
    <property type="term" value="C:mitochondrial large ribosomal subunit"/>
    <property type="evidence" value="ECO:0007669"/>
    <property type="project" value="TreeGrafter"/>
</dbReference>
<dbReference type="VEuPathDB" id="VectorBase:LDEU002022"/>
<dbReference type="PANTHER" id="PTHR13691:SF73">
    <property type="entry name" value="LARGE RIBOSOMAL SUBUNIT PROTEIN UL2M"/>
    <property type="match status" value="1"/>
</dbReference>
<dbReference type="GO" id="GO:0003735">
    <property type="term" value="F:structural constituent of ribosome"/>
    <property type="evidence" value="ECO:0007669"/>
    <property type="project" value="InterPro"/>
</dbReference>
<dbReference type="InterPro" id="IPR012340">
    <property type="entry name" value="NA-bd_OB-fold"/>
</dbReference>
<comment type="similarity">
    <text evidence="1">Belongs to the universal ribosomal protein uL2 family.</text>
</comment>
<dbReference type="AlphaFoldDB" id="A0A443SR68"/>
<dbReference type="InterPro" id="IPR002171">
    <property type="entry name" value="Ribosomal_uL2"/>
</dbReference>
<dbReference type="GO" id="GO:0032543">
    <property type="term" value="P:mitochondrial translation"/>
    <property type="evidence" value="ECO:0007669"/>
    <property type="project" value="TreeGrafter"/>
</dbReference>
<dbReference type="InterPro" id="IPR022666">
    <property type="entry name" value="Ribosomal_uL2_RNA-bd_dom"/>
</dbReference>
<gene>
    <name evidence="6" type="ORF">B4U80_02168</name>
</gene>
<reference evidence="6 7" key="1">
    <citation type="journal article" date="2018" name="Gigascience">
        <title>Genomes of trombidid mites reveal novel predicted allergens and laterally-transferred genes associated with secondary metabolism.</title>
        <authorList>
            <person name="Dong X."/>
            <person name="Chaisiri K."/>
            <person name="Xia D."/>
            <person name="Armstrong S.D."/>
            <person name="Fang Y."/>
            <person name="Donnelly M.J."/>
            <person name="Kadowaki T."/>
            <person name="McGarry J.W."/>
            <person name="Darby A.C."/>
            <person name="Makepeace B.L."/>
        </authorList>
    </citation>
    <scope>NUCLEOTIDE SEQUENCE [LARGE SCALE GENOMIC DNA]</scope>
    <source>
        <strain evidence="6">UoL-UT</strain>
    </source>
</reference>
<sequence>MGGGRPPIPLKVMPREHDFNWQPIYPKDGEYTVQKLKIKKLAGRDPETGKVVVRTLGGGNKKYLKWVDYRRWAPEGETIEEKVFKVVYSPLHTALLALVAREGHKRWIIASENMKPGDIIKTINVIPRNPIPGEEGNAYPVGALLPGTLIHNIEKIPNQPGLRPEIGETRYCINAGTHATILRRWKDSVVIKLPNGSELTVSPKCMAVVGKVSNVNHYTVNYLIPQRMRWKGIRPRSGLWHKKDGYCGRKMRKPKPLNFLEGIPEKPVLETQPLHLLAE</sequence>
<dbReference type="GO" id="GO:0003723">
    <property type="term" value="F:RNA binding"/>
    <property type="evidence" value="ECO:0007669"/>
    <property type="project" value="TreeGrafter"/>
</dbReference>
<feature type="domain" description="Large ribosomal subunit protein uL2 RNA-binding" evidence="5">
    <location>
        <begin position="43"/>
        <end position="122"/>
    </location>
</feature>
<dbReference type="Pfam" id="PF03947">
    <property type="entry name" value="Ribosomal_L2_C"/>
    <property type="match status" value="1"/>
</dbReference>
<dbReference type="Gene3D" id="2.40.50.140">
    <property type="entry name" value="Nucleic acid-binding proteins"/>
    <property type="match status" value="1"/>
</dbReference>
<dbReference type="Pfam" id="PF00181">
    <property type="entry name" value="Ribosomal_L2_N"/>
    <property type="match status" value="1"/>
</dbReference>
<proteinExistence type="inferred from homology"/>
<keyword evidence="3" id="KW-0687">Ribonucleoprotein</keyword>
<feature type="domain" description="Large ribosomal subunit protein uL2 C-terminal" evidence="4">
    <location>
        <begin position="133"/>
        <end position="264"/>
    </location>
</feature>
<evidence type="ECO:0000259" key="5">
    <source>
        <dbReference type="SMART" id="SM01383"/>
    </source>
</evidence>
<dbReference type="Gene3D" id="2.30.30.30">
    <property type="match status" value="1"/>
</dbReference>
<comment type="caution">
    <text evidence="6">The sequence shown here is derived from an EMBL/GenBank/DDBJ whole genome shotgun (WGS) entry which is preliminary data.</text>
</comment>
<evidence type="ECO:0000313" key="6">
    <source>
        <dbReference type="EMBL" id="RWS30014.1"/>
    </source>
</evidence>
<dbReference type="PANTHER" id="PTHR13691">
    <property type="entry name" value="RIBOSOMAL PROTEIN L2"/>
    <property type="match status" value="1"/>
</dbReference>
<evidence type="ECO:0000259" key="4">
    <source>
        <dbReference type="SMART" id="SM01382"/>
    </source>
</evidence>
<dbReference type="STRING" id="299467.A0A443SR68"/>
<dbReference type="SMART" id="SM01383">
    <property type="entry name" value="Ribosomal_L2"/>
    <property type="match status" value="1"/>
</dbReference>
<name>A0A443SR68_9ACAR</name>
<evidence type="ECO:0000256" key="1">
    <source>
        <dbReference type="ARBA" id="ARBA00005636"/>
    </source>
</evidence>
<protein>
    <submittedName>
        <fullName evidence="6">Ribosomal protein L2-like protein</fullName>
    </submittedName>
</protein>
<dbReference type="SUPFAM" id="SSF50104">
    <property type="entry name" value="Translation proteins SH3-like domain"/>
    <property type="match status" value="1"/>
</dbReference>
<keyword evidence="2 6" id="KW-0689">Ribosomal protein</keyword>
<evidence type="ECO:0000256" key="3">
    <source>
        <dbReference type="ARBA" id="ARBA00023274"/>
    </source>
</evidence>
<dbReference type="InterPro" id="IPR014722">
    <property type="entry name" value="Rib_uL2_dom2"/>
</dbReference>
<dbReference type="Proteomes" id="UP000288716">
    <property type="component" value="Unassembled WGS sequence"/>
</dbReference>